<dbReference type="PANTHER" id="PTHR21152">
    <property type="entry name" value="AMINOTRANSFERASE CLASS V"/>
    <property type="match status" value="1"/>
</dbReference>
<evidence type="ECO:0000256" key="9">
    <source>
        <dbReference type="RuleBase" id="RU004075"/>
    </source>
</evidence>
<keyword evidence="4 8" id="KW-0663">Pyridoxal phosphate</keyword>
<dbReference type="InterPro" id="IPR000192">
    <property type="entry name" value="Aminotrans_V_dom"/>
</dbReference>
<comment type="cofactor">
    <cofactor evidence="1 8 10">
        <name>pyridoxal 5'-phosphate</name>
        <dbReference type="ChEBI" id="CHEBI:597326"/>
    </cofactor>
</comment>
<comment type="similarity">
    <text evidence="2 9">Belongs to the class-V pyridoxal-phosphate-dependent aminotransferase family.</text>
</comment>
<evidence type="ECO:0000313" key="13">
    <source>
        <dbReference type="Proteomes" id="UP000432715"/>
    </source>
</evidence>
<evidence type="ECO:0000256" key="7">
    <source>
        <dbReference type="PIRSR" id="PIRSR000524-1"/>
    </source>
</evidence>
<dbReference type="PANTHER" id="PTHR21152:SF40">
    <property type="entry name" value="ALANINE--GLYOXYLATE AMINOTRANSFERASE"/>
    <property type="match status" value="1"/>
</dbReference>
<evidence type="ECO:0000256" key="4">
    <source>
        <dbReference type="ARBA" id="ARBA00022898"/>
    </source>
</evidence>
<dbReference type="PIRSF" id="PIRSF000524">
    <property type="entry name" value="SPT"/>
    <property type="match status" value="1"/>
</dbReference>
<evidence type="ECO:0000256" key="2">
    <source>
        <dbReference type="ARBA" id="ARBA00009236"/>
    </source>
</evidence>
<gene>
    <name evidence="12" type="ORF">F8154_07160</name>
</gene>
<dbReference type="EMBL" id="WBZC01000023">
    <property type="protein sequence ID" value="KAB3535212.1"/>
    <property type="molecule type" value="Genomic_DNA"/>
</dbReference>
<comment type="subunit">
    <text evidence="3">Heterodimer of a large and a small subunit.</text>
</comment>
<dbReference type="InterPro" id="IPR024169">
    <property type="entry name" value="SP_NH2Trfase/AEP_transaminase"/>
</dbReference>
<accession>A0A6I0F1S3</accession>
<dbReference type="PROSITE" id="PS00595">
    <property type="entry name" value="AA_TRANSFER_CLASS_5"/>
    <property type="match status" value="1"/>
</dbReference>
<dbReference type="FunFam" id="3.40.640.10:FF:000054">
    <property type="entry name" value="Serine--glyoxylate aminotransferase"/>
    <property type="match status" value="1"/>
</dbReference>
<evidence type="ECO:0000256" key="10">
    <source>
        <dbReference type="RuleBase" id="RU004504"/>
    </source>
</evidence>
<dbReference type="AlphaFoldDB" id="A0A6I0F1S3"/>
<dbReference type="Gene3D" id="3.90.1150.10">
    <property type="entry name" value="Aspartate Aminotransferase, domain 1"/>
    <property type="match status" value="1"/>
</dbReference>
<dbReference type="SUPFAM" id="SSF53383">
    <property type="entry name" value="PLP-dependent transferases"/>
    <property type="match status" value="1"/>
</dbReference>
<dbReference type="GO" id="GO:0008453">
    <property type="term" value="F:alanine-glyoxylate transaminase activity"/>
    <property type="evidence" value="ECO:0007669"/>
    <property type="project" value="TreeGrafter"/>
</dbReference>
<sequence>MKEKRCMLLPGPVYTPERIRNAMSKQMVERRGEDIKQLSKELIRDLKKVFKTERDVLFFVASGTGGMELALVNTLSPGDKVLALSCGNFGDRFADIAVAMGLNVVVERFPSGKPVDIDCVRKILQKDEEKDIKAVLITHNETSTGVVNDLEAISQLTREHGALSLVDAVSSLGCVDIRTDEWGLDVVVSASQKGLMSAPGIAMVSISPKAWEAVEKSRYPKYYWDIRRFKKFNEEKSLTPYTPAMTAMYGLKEALNMVLEEGYENVLERHRLITKALRAGLEAIGLELLVDEAYASPSVTAVKFPETIDSTAWRKALRNKYWVSTAGGLGDLIDTTFRIGHMGYIGREDIITGLSGIELSLREYGFPVEIGTGVAAAQKVFAE</sequence>
<dbReference type="InterPro" id="IPR020578">
    <property type="entry name" value="Aminotrans_V_PyrdxlP_BS"/>
</dbReference>
<name>A0A6I0F1S3_9FIRM</name>
<dbReference type="RefSeq" id="WP_151860928.1">
    <property type="nucleotide sequence ID" value="NZ_WBZC01000023.1"/>
</dbReference>
<evidence type="ECO:0000256" key="8">
    <source>
        <dbReference type="PIRSR" id="PIRSR000524-50"/>
    </source>
</evidence>
<evidence type="ECO:0000259" key="11">
    <source>
        <dbReference type="Pfam" id="PF00266"/>
    </source>
</evidence>
<evidence type="ECO:0000256" key="6">
    <source>
        <dbReference type="ARBA" id="ARBA00079151"/>
    </source>
</evidence>
<dbReference type="InterPro" id="IPR015424">
    <property type="entry name" value="PyrdxlP-dep_Trfase"/>
</dbReference>
<comment type="caution">
    <text evidence="12">The sequence shown here is derived from an EMBL/GenBank/DDBJ whole genome shotgun (WGS) entry which is preliminary data.</text>
</comment>
<keyword evidence="13" id="KW-1185">Reference proteome</keyword>
<feature type="binding site" evidence="7">
    <location>
        <position position="338"/>
    </location>
    <ligand>
        <name>substrate</name>
    </ligand>
</feature>
<organism evidence="12 13">
    <name type="scientific">Alkaliphilus pronyensis</name>
    <dbReference type="NCBI Taxonomy" id="1482732"/>
    <lineage>
        <taxon>Bacteria</taxon>
        <taxon>Bacillati</taxon>
        <taxon>Bacillota</taxon>
        <taxon>Clostridia</taxon>
        <taxon>Peptostreptococcales</taxon>
        <taxon>Natronincolaceae</taxon>
        <taxon>Alkaliphilus</taxon>
    </lineage>
</organism>
<feature type="domain" description="Aminotransferase class V" evidence="11">
    <location>
        <begin position="23"/>
        <end position="319"/>
    </location>
</feature>
<evidence type="ECO:0000256" key="5">
    <source>
        <dbReference type="ARBA" id="ARBA00054899"/>
    </source>
</evidence>
<evidence type="ECO:0000256" key="3">
    <source>
        <dbReference type="ARBA" id="ARBA00011771"/>
    </source>
</evidence>
<dbReference type="Pfam" id="PF00266">
    <property type="entry name" value="Aminotran_5"/>
    <property type="match status" value="1"/>
</dbReference>
<dbReference type="GO" id="GO:0004760">
    <property type="term" value="F:L-serine-pyruvate transaminase activity"/>
    <property type="evidence" value="ECO:0007669"/>
    <property type="project" value="TreeGrafter"/>
</dbReference>
<keyword evidence="12" id="KW-0032">Aminotransferase</keyword>
<evidence type="ECO:0000313" key="12">
    <source>
        <dbReference type="EMBL" id="KAB3535212.1"/>
    </source>
</evidence>
<keyword evidence="12" id="KW-0808">Transferase</keyword>
<dbReference type="Gene3D" id="3.40.640.10">
    <property type="entry name" value="Type I PLP-dependent aspartate aminotransferase-like (Major domain)"/>
    <property type="match status" value="1"/>
</dbReference>
<evidence type="ECO:0000256" key="1">
    <source>
        <dbReference type="ARBA" id="ARBA00001933"/>
    </source>
</evidence>
<dbReference type="OrthoDB" id="389074at2"/>
<feature type="modified residue" description="N6-(pyridoxal phosphate)lysine" evidence="8">
    <location>
        <position position="193"/>
    </location>
</feature>
<dbReference type="InterPro" id="IPR015422">
    <property type="entry name" value="PyrdxlP-dep_Trfase_small"/>
</dbReference>
<proteinExistence type="inferred from homology"/>
<dbReference type="Proteomes" id="UP000432715">
    <property type="component" value="Unassembled WGS sequence"/>
</dbReference>
<reference evidence="12 13" key="1">
    <citation type="submission" date="2019-10" db="EMBL/GenBank/DDBJ databases">
        <title>Alkaliphilus serpentinus sp. nov. and Alkaliphilus pronyensis sp. nov., two novel anaerobic alkaliphilic species isolated from the serpentinized-hosted hydrothermal field of the Prony Bay (New Caledonia).</title>
        <authorList>
            <person name="Postec A."/>
        </authorList>
    </citation>
    <scope>NUCLEOTIDE SEQUENCE [LARGE SCALE GENOMIC DNA]</scope>
    <source>
        <strain evidence="12 13">LacV</strain>
    </source>
</reference>
<comment type="function">
    <text evidence="5">Soluble hydrogenase catalyzes both production and consumption of hydrogen from suitable artificial electron donors or acceptors. This subunit catalyzes the tritium-exchange activity.</text>
</comment>
<dbReference type="InterPro" id="IPR015421">
    <property type="entry name" value="PyrdxlP-dep_Trfase_major"/>
</dbReference>
<dbReference type="GO" id="GO:0019265">
    <property type="term" value="P:glycine biosynthetic process, by transamination of glyoxylate"/>
    <property type="evidence" value="ECO:0007669"/>
    <property type="project" value="TreeGrafter"/>
</dbReference>
<protein>
    <recommendedName>
        <fullName evidence="6">Tritium exchange subunit</fullName>
    </recommendedName>
</protein>